<accession>A0AC60VY23</accession>
<protein>
    <submittedName>
        <fullName evidence="1">Uncharacterized protein</fullName>
    </submittedName>
</protein>
<name>A0AC60VY23_9ARCH</name>
<reference evidence="1 2" key="1">
    <citation type="journal article" date="2020" name="Appl. Environ. Microbiol.">
        <title>Genomic Characteristics of a Novel Species of Ammonia-Oxidizing Archaea from the Jiulong River Estuary.</title>
        <authorList>
            <person name="Zou D."/>
            <person name="Wan R."/>
            <person name="Han L."/>
            <person name="Xu M.N."/>
            <person name="Liu Y."/>
            <person name="Liu H."/>
            <person name="Kao S.J."/>
            <person name="Li M."/>
        </authorList>
    </citation>
    <scope>NUCLEOTIDE SEQUENCE [LARGE SCALE GENOMIC DNA]</scope>
    <source>
        <strain evidence="1">W1bin1</strain>
    </source>
</reference>
<dbReference type="Proteomes" id="UP000559653">
    <property type="component" value="Unassembled WGS sequence"/>
</dbReference>
<evidence type="ECO:0000313" key="2">
    <source>
        <dbReference type="Proteomes" id="UP000559653"/>
    </source>
</evidence>
<sequence>MKDSRIQSGREQISQFQKEWQNRVKVSGSESMEYFDDRWAKVWSSMEPATSHSKALKQFTDSWQNMWKK</sequence>
<organism evidence="1 2">
    <name type="scientific">Candidatus Nitrosomaritimum aestuariumsis</name>
    <dbReference type="NCBI Taxonomy" id="3342354"/>
    <lineage>
        <taxon>Archaea</taxon>
        <taxon>Nitrososphaerota</taxon>
        <taxon>Nitrososphaeria</taxon>
        <taxon>Nitrosopumilales</taxon>
        <taxon>Nitrosopumilaceae</taxon>
        <taxon>Candidatus Nitrosomaritimum</taxon>
    </lineage>
</organism>
<gene>
    <name evidence="1" type="ORF">H2B03_04535</name>
</gene>
<dbReference type="EMBL" id="JACEMZ010000023">
    <property type="protein sequence ID" value="MBA4452424.1"/>
    <property type="molecule type" value="Genomic_DNA"/>
</dbReference>
<comment type="caution">
    <text evidence="1">The sequence shown here is derived from an EMBL/GenBank/DDBJ whole genome shotgun (WGS) entry which is preliminary data.</text>
</comment>
<evidence type="ECO:0000313" key="1">
    <source>
        <dbReference type="EMBL" id="MBA4452424.1"/>
    </source>
</evidence>
<proteinExistence type="predicted"/>